<keyword evidence="4" id="KW-0472">Membrane</keyword>
<keyword evidence="4" id="KW-1133">Transmembrane helix</keyword>
<dbReference type="Gene3D" id="3.40.50.150">
    <property type="entry name" value="Vaccinia Virus protein VP39"/>
    <property type="match status" value="1"/>
</dbReference>
<dbReference type="GO" id="GO:0016279">
    <property type="term" value="F:protein-lysine N-methyltransferase activity"/>
    <property type="evidence" value="ECO:0007669"/>
    <property type="project" value="InterPro"/>
</dbReference>
<evidence type="ECO:0000256" key="2">
    <source>
        <dbReference type="ARBA" id="ARBA00022679"/>
    </source>
</evidence>
<keyword evidence="3" id="KW-0949">S-adenosyl-L-methionine</keyword>
<dbReference type="Proteomes" id="UP000177025">
    <property type="component" value="Unassembled WGS sequence"/>
</dbReference>
<reference evidence="5 6" key="1">
    <citation type="journal article" date="2016" name="Nat. Commun.">
        <title>Thousands of microbial genomes shed light on interconnected biogeochemical processes in an aquifer system.</title>
        <authorList>
            <person name="Anantharaman K."/>
            <person name="Brown C.T."/>
            <person name="Hug L.A."/>
            <person name="Sharon I."/>
            <person name="Castelle C.J."/>
            <person name="Probst A.J."/>
            <person name="Thomas B.C."/>
            <person name="Singh A."/>
            <person name="Wilkins M.J."/>
            <person name="Karaoz U."/>
            <person name="Brodie E.L."/>
            <person name="Williams K.H."/>
            <person name="Hubbard S.S."/>
            <person name="Banfield J.F."/>
        </authorList>
    </citation>
    <scope>NUCLEOTIDE SEQUENCE [LARGE SCALE GENOMIC DNA]</scope>
</reference>
<protein>
    <submittedName>
        <fullName evidence="5">Uncharacterized protein</fullName>
    </submittedName>
</protein>
<evidence type="ECO:0000313" key="5">
    <source>
        <dbReference type="EMBL" id="OGC42448.1"/>
    </source>
</evidence>
<evidence type="ECO:0000313" key="6">
    <source>
        <dbReference type="Proteomes" id="UP000177025"/>
    </source>
</evidence>
<gene>
    <name evidence="5" type="ORF">A2Y85_04380</name>
</gene>
<dbReference type="GO" id="GO:0032259">
    <property type="term" value="P:methylation"/>
    <property type="evidence" value="ECO:0007669"/>
    <property type="project" value="UniProtKB-KW"/>
</dbReference>
<dbReference type="CDD" id="cd02440">
    <property type="entry name" value="AdoMet_MTases"/>
    <property type="match status" value="1"/>
</dbReference>
<dbReference type="EMBL" id="MEUM01000065">
    <property type="protein sequence ID" value="OGC42448.1"/>
    <property type="molecule type" value="Genomic_DNA"/>
</dbReference>
<dbReference type="InterPro" id="IPR026170">
    <property type="entry name" value="FAM173A/B"/>
</dbReference>
<dbReference type="PANTHER" id="PTHR13610:SF11">
    <property type="entry name" value="METHYLTRANSFERASE DOMAIN-CONTAINING PROTEIN"/>
    <property type="match status" value="1"/>
</dbReference>
<organism evidence="5 6">
    <name type="scientific">candidate division WOR-3 bacterium RBG_13_43_14</name>
    <dbReference type="NCBI Taxonomy" id="1802590"/>
    <lineage>
        <taxon>Bacteria</taxon>
        <taxon>Bacteria division WOR-3</taxon>
    </lineage>
</organism>
<dbReference type="AlphaFoldDB" id="A0A1F4UBX9"/>
<dbReference type="PANTHER" id="PTHR13610">
    <property type="entry name" value="METHYLTRANSFERASE DOMAIN-CONTAINING PROTEIN"/>
    <property type="match status" value="1"/>
</dbReference>
<accession>A0A1F4UBX9</accession>
<keyword evidence="1" id="KW-0489">Methyltransferase</keyword>
<evidence type="ECO:0000256" key="4">
    <source>
        <dbReference type="SAM" id="Phobius"/>
    </source>
</evidence>
<feature type="transmembrane region" description="Helical" evidence="4">
    <location>
        <begin position="6"/>
        <end position="28"/>
    </location>
</feature>
<evidence type="ECO:0000256" key="3">
    <source>
        <dbReference type="ARBA" id="ARBA00022691"/>
    </source>
</evidence>
<keyword evidence="2" id="KW-0808">Transferase</keyword>
<dbReference type="SUPFAM" id="SSF53335">
    <property type="entry name" value="S-adenosyl-L-methionine-dependent methyltransferases"/>
    <property type="match status" value="1"/>
</dbReference>
<name>A0A1F4UBX9_UNCW3</name>
<sequence length="178" mass="20495">MKIIILFGALFIGFIVWKYWALLIGAGYDPTPMHRVKKMLEIALTNENDIVYDLGSGDGRIIITAARSFGARAVGIEADPFRFIFSWLNVIFTGQKKKIKVCFGDFFKFDLSEATVIILFLYGPTNDRLKSKLMRELKPGSRVVSYVWQFKDWIFDECLINDDIFLYRIPEAVDNDTD</sequence>
<comment type="caution">
    <text evidence="5">The sequence shown here is derived from an EMBL/GenBank/DDBJ whole genome shotgun (WGS) entry which is preliminary data.</text>
</comment>
<dbReference type="InterPro" id="IPR029063">
    <property type="entry name" value="SAM-dependent_MTases_sf"/>
</dbReference>
<evidence type="ECO:0000256" key="1">
    <source>
        <dbReference type="ARBA" id="ARBA00022603"/>
    </source>
</evidence>
<proteinExistence type="predicted"/>
<keyword evidence="4" id="KW-0812">Transmembrane</keyword>